<organism evidence="2 3">
    <name type="scientific">Cupriavidus basilensis</name>
    <dbReference type="NCBI Taxonomy" id="68895"/>
    <lineage>
        <taxon>Bacteria</taxon>
        <taxon>Pseudomonadati</taxon>
        <taxon>Pseudomonadota</taxon>
        <taxon>Betaproteobacteria</taxon>
        <taxon>Burkholderiales</taxon>
        <taxon>Burkholderiaceae</taxon>
        <taxon>Cupriavidus</taxon>
    </lineage>
</organism>
<dbReference type="EMBL" id="CP010537">
    <property type="protein sequence ID" value="AJG24015.1"/>
    <property type="molecule type" value="Genomic_DNA"/>
</dbReference>
<sequence length="263" mass="27885">MNDDRSPSPNSDPNASEPAPDLARLCALVDGELPEAEGAALRAALAHDARAAELAEHYAQQNAALRALFPLPADLRYVLVRARVPWWRSALAATGWVMAGLALAFGAVWLPGASADPNAFARRADAAYVVFAPEERHPVEVAAADQAHLRAWLSRRLARTLTIPSLDEYGFTLLGGRLLAGEAGPAAQLMYQDPAGERLTLYITPAAPALGTPGVLRQADRRTFYWVSGGAGYALSGQLAEARLRAIAGDVCASLGGDPQAWQ</sequence>
<keyword evidence="1" id="KW-1133">Transmembrane helix</keyword>
<keyword evidence="3" id="KW-1185">Reference proteome</keyword>
<reference evidence="2 3" key="1">
    <citation type="journal article" date="2015" name="Genome Announc.">
        <title>Complete Genome Sequence of Cupriavidus basilensis 4G11, Isolated from the Oak Ridge Field Research Center Site.</title>
        <authorList>
            <person name="Ray J."/>
            <person name="Waters R.J."/>
            <person name="Skerker J.M."/>
            <person name="Kuehl J.V."/>
            <person name="Price M.N."/>
            <person name="Huang J."/>
            <person name="Chakraborty R."/>
            <person name="Arkin A.P."/>
            <person name="Deutschbauer A."/>
        </authorList>
    </citation>
    <scope>NUCLEOTIDE SEQUENCE [LARGE SCALE GENOMIC DNA]</scope>
    <source>
        <strain evidence="2">4G11</strain>
    </source>
</reference>
<dbReference type="RefSeq" id="WP_043356014.1">
    <property type="nucleotide sequence ID" value="NZ_CP010537.1"/>
</dbReference>
<feature type="transmembrane region" description="Helical" evidence="1">
    <location>
        <begin position="90"/>
        <end position="110"/>
    </location>
</feature>
<dbReference type="STRING" id="68895.RR42_s2433"/>
<proteinExistence type="predicted"/>
<dbReference type="Proteomes" id="UP000031843">
    <property type="component" value="Chromosome secondary"/>
</dbReference>
<gene>
    <name evidence="2" type="ORF">RR42_s2433</name>
</gene>
<accession>A0A0C4YNB6</accession>
<keyword evidence="1 2" id="KW-0812">Transmembrane</keyword>
<name>A0A0C4YNB6_9BURK</name>
<keyword evidence="1" id="KW-0472">Membrane</keyword>
<evidence type="ECO:0000313" key="3">
    <source>
        <dbReference type="Proteomes" id="UP000031843"/>
    </source>
</evidence>
<protein>
    <submittedName>
        <fullName evidence="2">Transmembrane regulator protein PrtR</fullName>
    </submittedName>
</protein>
<dbReference type="OrthoDB" id="9152892at2"/>
<evidence type="ECO:0000313" key="2">
    <source>
        <dbReference type="EMBL" id="AJG24015.1"/>
    </source>
</evidence>
<evidence type="ECO:0000256" key="1">
    <source>
        <dbReference type="SAM" id="Phobius"/>
    </source>
</evidence>
<dbReference type="KEGG" id="cbw:RR42_s2433"/>
<dbReference type="AlphaFoldDB" id="A0A0C4YNB6"/>